<dbReference type="AlphaFoldDB" id="A0A1G2CYL8"/>
<dbReference type="EMBL" id="MHLI01000002">
    <property type="protein sequence ID" value="OGZ06475.1"/>
    <property type="molecule type" value="Genomic_DNA"/>
</dbReference>
<dbReference type="GO" id="GO:0003735">
    <property type="term" value="F:structural constituent of ribosome"/>
    <property type="evidence" value="ECO:0007669"/>
    <property type="project" value="InterPro"/>
</dbReference>
<comment type="caution">
    <text evidence="4">The sequence shown here is derived from an EMBL/GenBank/DDBJ whole genome shotgun (WGS) entry which is preliminary data.</text>
</comment>
<protein>
    <recommendedName>
        <fullName evidence="2">Small ribosomal subunit protein bS6</fullName>
    </recommendedName>
    <alternativeName>
        <fullName evidence="3">30S ribosomal protein S6</fullName>
    </alternativeName>
</protein>
<dbReference type="InterPro" id="IPR000529">
    <property type="entry name" value="Ribosomal_bS6"/>
</dbReference>
<evidence type="ECO:0000313" key="4">
    <source>
        <dbReference type="EMBL" id="OGZ06475.1"/>
    </source>
</evidence>
<dbReference type="GO" id="GO:0019843">
    <property type="term" value="F:rRNA binding"/>
    <property type="evidence" value="ECO:0007669"/>
    <property type="project" value="InterPro"/>
</dbReference>
<evidence type="ECO:0000256" key="3">
    <source>
        <dbReference type="ARBA" id="ARBA00035520"/>
    </source>
</evidence>
<proteinExistence type="inferred from homology"/>
<organism evidence="4 5">
    <name type="scientific">Candidatus Lloydbacteria bacterium RIFCSPHIGHO2_01_FULL_49_22</name>
    <dbReference type="NCBI Taxonomy" id="1798658"/>
    <lineage>
        <taxon>Bacteria</taxon>
        <taxon>Candidatus Lloydiibacteriota</taxon>
    </lineage>
</organism>
<evidence type="ECO:0000256" key="2">
    <source>
        <dbReference type="ARBA" id="ARBA00035294"/>
    </source>
</evidence>
<reference evidence="4 5" key="1">
    <citation type="journal article" date="2016" name="Nat. Commun.">
        <title>Thousands of microbial genomes shed light on interconnected biogeochemical processes in an aquifer system.</title>
        <authorList>
            <person name="Anantharaman K."/>
            <person name="Brown C.T."/>
            <person name="Hug L.A."/>
            <person name="Sharon I."/>
            <person name="Castelle C.J."/>
            <person name="Probst A.J."/>
            <person name="Thomas B.C."/>
            <person name="Singh A."/>
            <person name="Wilkins M.J."/>
            <person name="Karaoz U."/>
            <person name="Brodie E.L."/>
            <person name="Williams K.H."/>
            <person name="Hubbard S.S."/>
            <person name="Banfield J.F."/>
        </authorList>
    </citation>
    <scope>NUCLEOTIDE SEQUENCE [LARGE SCALE GENOMIC DNA]</scope>
</reference>
<dbReference type="Proteomes" id="UP000177122">
    <property type="component" value="Unassembled WGS sequence"/>
</dbReference>
<dbReference type="InterPro" id="IPR035980">
    <property type="entry name" value="Ribosomal_bS6_sf"/>
</dbReference>
<dbReference type="GO" id="GO:0005840">
    <property type="term" value="C:ribosome"/>
    <property type="evidence" value="ECO:0007669"/>
    <property type="project" value="InterPro"/>
</dbReference>
<evidence type="ECO:0000256" key="1">
    <source>
        <dbReference type="ARBA" id="ARBA00009512"/>
    </source>
</evidence>
<accession>A0A1G2CYL8</accession>
<dbReference type="InterPro" id="IPR014717">
    <property type="entry name" value="Transl_elong_EF1B/ribsomal_bS6"/>
</dbReference>
<dbReference type="Gene3D" id="3.30.70.60">
    <property type="match status" value="1"/>
</dbReference>
<sequence>MGKDRGVYEVGFHIVPIVAEVDLGVRVTAIRDVIEAAGGSMIADEFPRHMELAYPMLKIAENKRALHHSAYFGWMKFEIEPSGAKAVEVKLKADDLILRFIMVKTVRENTMVPKKVLQQKRGEEVRSEEKAEDKPVLTEAEIDKTIEDLVIS</sequence>
<dbReference type="Pfam" id="PF01250">
    <property type="entry name" value="Ribosomal_S6"/>
    <property type="match status" value="1"/>
</dbReference>
<name>A0A1G2CYL8_9BACT</name>
<gene>
    <name evidence="4" type="ORF">A2845_06170</name>
</gene>
<comment type="similarity">
    <text evidence="1">Belongs to the bacterial ribosomal protein bS6 family.</text>
</comment>
<dbReference type="SUPFAM" id="SSF54995">
    <property type="entry name" value="Ribosomal protein S6"/>
    <property type="match status" value="1"/>
</dbReference>
<evidence type="ECO:0000313" key="5">
    <source>
        <dbReference type="Proteomes" id="UP000177122"/>
    </source>
</evidence>
<dbReference type="GO" id="GO:0006412">
    <property type="term" value="P:translation"/>
    <property type="evidence" value="ECO:0007669"/>
    <property type="project" value="InterPro"/>
</dbReference>